<dbReference type="Proteomes" id="UP001601422">
    <property type="component" value="Unassembled WGS sequence"/>
</dbReference>
<dbReference type="EMBL" id="JBIAJP010000002">
    <property type="protein sequence ID" value="MFF0003693.1"/>
    <property type="molecule type" value="Genomic_DNA"/>
</dbReference>
<evidence type="ECO:0000256" key="1">
    <source>
        <dbReference type="SAM" id="Phobius"/>
    </source>
</evidence>
<feature type="transmembrane region" description="Helical" evidence="1">
    <location>
        <begin position="98"/>
        <end position="115"/>
    </location>
</feature>
<evidence type="ECO:0008006" key="4">
    <source>
        <dbReference type="Google" id="ProtNLM"/>
    </source>
</evidence>
<protein>
    <recommendedName>
        <fullName evidence="4">Integral membrane protein</fullName>
    </recommendedName>
</protein>
<gene>
    <name evidence="2" type="ORF">ACFYQT_09630</name>
</gene>
<feature type="transmembrane region" description="Helical" evidence="1">
    <location>
        <begin position="127"/>
        <end position="144"/>
    </location>
</feature>
<reference evidence="2 3" key="1">
    <citation type="submission" date="2024-10" db="EMBL/GenBank/DDBJ databases">
        <title>The Natural Products Discovery Center: Release of the First 8490 Sequenced Strains for Exploring Actinobacteria Biosynthetic Diversity.</title>
        <authorList>
            <person name="Kalkreuter E."/>
            <person name="Kautsar S.A."/>
            <person name="Yang D."/>
            <person name="Bader C.D."/>
            <person name="Teijaro C.N."/>
            <person name="Fluegel L."/>
            <person name="Davis C.M."/>
            <person name="Simpson J.R."/>
            <person name="Lauterbach L."/>
            <person name="Steele A.D."/>
            <person name="Gui C."/>
            <person name="Meng S."/>
            <person name="Li G."/>
            <person name="Viehrig K."/>
            <person name="Ye F."/>
            <person name="Su P."/>
            <person name="Kiefer A.F."/>
            <person name="Nichols A."/>
            <person name="Cepeda A.J."/>
            <person name="Yan W."/>
            <person name="Fan B."/>
            <person name="Jiang Y."/>
            <person name="Adhikari A."/>
            <person name="Zheng C.-J."/>
            <person name="Schuster L."/>
            <person name="Cowan T.M."/>
            <person name="Smanski M.J."/>
            <person name="Chevrette M.G."/>
            <person name="De Carvalho L.P.S."/>
            <person name="Shen B."/>
        </authorList>
    </citation>
    <scope>NUCLEOTIDE SEQUENCE [LARGE SCALE GENOMIC DNA]</scope>
    <source>
        <strain evidence="2 3">NPDC005497</strain>
    </source>
</reference>
<feature type="transmembrane region" description="Helical" evidence="1">
    <location>
        <begin position="30"/>
        <end position="50"/>
    </location>
</feature>
<sequence>MGPHTLVSGPIGLRRARSFVIRYVRHAKGALTVAAATAACHGIMSGGYAWSRDSATASGDTIFAGTFEFLFTTAASWALMPLLLWFGMLVLRETGNTVFVLVGGLVWVVLSGYFIDDIDRAGGHIPIPALAAYVLLGAALAGVGHRPDDA</sequence>
<organism evidence="2 3">
    <name type="scientific">Streptomyces tibetensis</name>
    <dbReference type="NCBI Taxonomy" id="2382123"/>
    <lineage>
        <taxon>Bacteria</taxon>
        <taxon>Bacillati</taxon>
        <taxon>Actinomycetota</taxon>
        <taxon>Actinomycetes</taxon>
        <taxon>Kitasatosporales</taxon>
        <taxon>Streptomycetaceae</taxon>
        <taxon>Streptomyces</taxon>
    </lineage>
</organism>
<dbReference type="RefSeq" id="WP_361939126.1">
    <property type="nucleotide sequence ID" value="NZ_JBEXWI010000003.1"/>
</dbReference>
<keyword evidence="1" id="KW-1133">Transmembrane helix</keyword>
<name>A0ABW6MSX7_9ACTN</name>
<keyword evidence="1" id="KW-0812">Transmembrane</keyword>
<feature type="transmembrane region" description="Helical" evidence="1">
    <location>
        <begin position="62"/>
        <end position="86"/>
    </location>
</feature>
<accession>A0ABW6MSX7</accession>
<evidence type="ECO:0000313" key="2">
    <source>
        <dbReference type="EMBL" id="MFF0003693.1"/>
    </source>
</evidence>
<keyword evidence="1" id="KW-0472">Membrane</keyword>
<evidence type="ECO:0000313" key="3">
    <source>
        <dbReference type="Proteomes" id="UP001601422"/>
    </source>
</evidence>
<keyword evidence="3" id="KW-1185">Reference proteome</keyword>
<proteinExistence type="predicted"/>
<comment type="caution">
    <text evidence="2">The sequence shown here is derived from an EMBL/GenBank/DDBJ whole genome shotgun (WGS) entry which is preliminary data.</text>
</comment>